<evidence type="ECO:0000313" key="3">
    <source>
        <dbReference type="EMBL" id="KAA8898220.1"/>
    </source>
</evidence>
<dbReference type="InterPro" id="IPR011009">
    <property type="entry name" value="Kinase-like_dom_sf"/>
</dbReference>
<dbReference type="PANTHER" id="PTHR21310:SF58">
    <property type="entry name" value="AMINOGLYCOSIDE PHOSPHOTRANSFERASE DOMAIN-CONTAINING PROTEIN"/>
    <property type="match status" value="1"/>
</dbReference>
<dbReference type="PANTHER" id="PTHR21310">
    <property type="entry name" value="AMINOGLYCOSIDE PHOSPHOTRANSFERASE-RELATED-RELATED"/>
    <property type="match status" value="1"/>
</dbReference>
<accession>A0A5J5ENM3</accession>
<dbReference type="CDD" id="cd05120">
    <property type="entry name" value="APH_ChoK_like"/>
    <property type="match status" value="1"/>
</dbReference>
<evidence type="ECO:0000313" key="4">
    <source>
        <dbReference type="Proteomes" id="UP000326924"/>
    </source>
</evidence>
<gene>
    <name evidence="3" type="ORF">FN846DRAFT_910162</name>
</gene>
<dbReference type="SUPFAM" id="SSF56112">
    <property type="entry name" value="Protein kinase-like (PK-like)"/>
    <property type="match status" value="1"/>
</dbReference>
<comment type="caution">
    <text evidence="3">The sequence shown here is derived from an EMBL/GenBank/DDBJ whole genome shotgun (WGS) entry which is preliminary data.</text>
</comment>
<evidence type="ECO:0000259" key="2">
    <source>
        <dbReference type="Pfam" id="PF01636"/>
    </source>
</evidence>
<sequence>MKRKSSASPERRRSSPSANDPHAPAALPPSTCAKLNQSVMFKGTLKTDSEADLQPLLKNTLPATHSGGPKPSQRLTPRRMSSKRRFPLQAFSSTVHIDKSKPHLSFDQKRLLHQLKDTSLSGVKIGSNLERAESDILRLIKECAPTTPVPVGLGALESGNISMMFYSVIDGDPLSSVWALLSKAEKLQIQQQLQAIFSALRDIALPSAPATLGFAGKVKDCRRHIREATNLSSEKEFNDSLLVPLLPRISSQYRDLIRSKMKDDHRIVFTHGDLHPRNIMVSRDTEAETVTIAGLLDWELGGWYPEYWEYVKALNTLSTLDGDEDAALADWWMYLPPVITGYDAEWALNYVLEGVVAV</sequence>
<proteinExistence type="predicted"/>
<organism evidence="3 4">
    <name type="scientific">Sphaerosporella brunnea</name>
    <dbReference type="NCBI Taxonomy" id="1250544"/>
    <lineage>
        <taxon>Eukaryota</taxon>
        <taxon>Fungi</taxon>
        <taxon>Dikarya</taxon>
        <taxon>Ascomycota</taxon>
        <taxon>Pezizomycotina</taxon>
        <taxon>Pezizomycetes</taxon>
        <taxon>Pezizales</taxon>
        <taxon>Pyronemataceae</taxon>
        <taxon>Sphaerosporella</taxon>
    </lineage>
</organism>
<dbReference type="EMBL" id="VXIS01000189">
    <property type="protein sequence ID" value="KAA8898220.1"/>
    <property type="molecule type" value="Genomic_DNA"/>
</dbReference>
<dbReference type="AlphaFoldDB" id="A0A5J5ENM3"/>
<dbReference type="Proteomes" id="UP000326924">
    <property type="component" value="Unassembled WGS sequence"/>
</dbReference>
<keyword evidence="3" id="KW-0808">Transferase</keyword>
<name>A0A5J5ENM3_9PEZI</name>
<dbReference type="OrthoDB" id="8300194at2759"/>
<reference evidence="3 4" key="1">
    <citation type="submission" date="2019-09" db="EMBL/GenBank/DDBJ databases">
        <title>Draft genome of the ectomycorrhizal ascomycete Sphaerosporella brunnea.</title>
        <authorList>
            <consortium name="DOE Joint Genome Institute"/>
            <person name="Benucci G.M."/>
            <person name="Marozzi G."/>
            <person name="Antonielli L."/>
            <person name="Sanchez S."/>
            <person name="Marco P."/>
            <person name="Wang X."/>
            <person name="Falini L.B."/>
            <person name="Barry K."/>
            <person name="Haridas S."/>
            <person name="Lipzen A."/>
            <person name="Labutti K."/>
            <person name="Grigoriev I.V."/>
            <person name="Murat C."/>
            <person name="Martin F."/>
            <person name="Albertini E."/>
            <person name="Donnini D."/>
            <person name="Bonito G."/>
        </authorList>
    </citation>
    <scope>NUCLEOTIDE SEQUENCE [LARGE SCALE GENOMIC DNA]</scope>
    <source>
        <strain evidence="3 4">Sb_GMNB300</strain>
    </source>
</reference>
<feature type="region of interest" description="Disordered" evidence="1">
    <location>
        <begin position="1"/>
        <end position="31"/>
    </location>
</feature>
<dbReference type="InterPro" id="IPR002575">
    <property type="entry name" value="Aminoglycoside_PTrfase"/>
</dbReference>
<keyword evidence="4" id="KW-1185">Reference proteome</keyword>
<dbReference type="InterPro" id="IPR051678">
    <property type="entry name" value="AGP_Transferase"/>
</dbReference>
<dbReference type="GO" id="GO:0016301">
    <property type="term" value="F:kinase activity"/>
    <property type="evidence" value="ECO:0007669"/>
    <property type="project" value="UniProtKB-KW"/>
</dbReference>
<keyword evidence="3" id="KW-0418">Kinase</keyword>
<protein>
    <submittedName>
        <fullName evidence="3">Kinase-like domain-containing protein</fullName>
    </submittedName>
</protein>
<feature type="domain" description="Aminoglycoside phosphotransferase" evidence="2">
    <location>
        <begin position="131"/>
        <end position="331"/>
    </location>
</feature>
<feature type="region of interest" description="Disordered" evidence="1">
    <location>
        <begin position="58"/>
        <end position="81"/>
    </location>
</feature>
<evidence type="ECO:0000256" key="1">
    <source>
        <dbReference type="SAM" id="MobiDB-lite"/>
    </source>
</evidence>
<dbReference type="InParanoid" id="A0A5J5ENM3"/>
<dbReference type="Gene3D" id="3.90.1200.10">
    <property type="match status" value="1"/>
</dbReference>
<dbReference type="Pfam" id="PF01636">
    <property type="entry name" value="APH"/>
    <property type="match status" value="1"/>
</dbReference>